<evidence type="ECO:0000256" key="5">
    <source>
        <dbReference type="ARBA" id="ARBA00023004"/>
    </source>
</evidence>
<dbReference type="Proteomes" id="UP000192656">
    <property type="component" value="Unassembled WGS sequence"/>
</dbReference>
<dbReference type="Gene3D" id="3.30.43.10">
    <property type="entry name" value="Uridine Diphospho-n-acetylenolpyruvylglucosamine Reductase, domain 2"/>
    <property type="match status" value="1"/>
</dbReference>
<dbReference type="GO" id="GO:0004854">
    <property type="term" value="F:xanthine dehydrogenase activity"/>
    <property type="evidence" value="ECO:0007669"/>
    <property type="project" value="InterPro"/>
</dbReference>
<organism evidence="8 9">
    <name type="scientific">Fulvimarina manganoxydans</name>
    <dbReference type="NCBI Taxonomy" id="937218"/>
    <lineage>
        <taxon>Bacteria</taxon>
        <taxon>Pseudomonadati</taxon>
        <taxon>Pseudomonadota</taxon>
        <taxon>Alphaproteobacteria</taxon>
        <taxon>Hyphomicrobiales</taxon>
        <taxon>Aurantimonadaceae</taxon>
        <taxon>Fulvimarina</taxon>
    </lineage>
</organism>
<dbReference type="GO" id="GO:0005506">
    <property type="term" value="F:iron ion binding"/>
    <property type="evidence" value="ECO:0007669"/>
    <property type="project" value="InterPro"/>
</dbReference>
<dbReference type="AlphaFoldDB" id="A0A1W1Y9I9"/>
<dbReference type="Pfam" id="PF00941">
    <property type="entry name" value="FAD_binding_5"/>
    <property type="match status" value="1"/>
</dbReference>
<evidence type="ECO:0000259" key="7">
    <source>
        <dbReference type="PROSITE" id="PS51387"/>
    </source>
</evidence>
<dbReference type="InterPro" id="IPR014307">
    <property type="entry name" value="Xanthine_DH_ssu"/>
</dbReference>
<keyword evidence="4" id="KW-0560">Oxidoreductase</keyword>
<dbReference type="Gene3D" id="3.10.20.30">
    <property type="match status" value="1"/>
</dbReference>
<gene>
    <name evidence="8" type="ORF">SAMN06297251_10185</name>
</gene>
<reference evidence="8 9" key="1">
    <citation type="submission" date="2017-04" db="EMBL/GenBank/DDBJ databases">
        <authorList>
            <person name="Afonso C.L."/>
            <person name="Miller P.J."/>
            <person name="Scott M.A."/>
            <person name="Spackman E."/>
            <person name="Goraichik I."/>
            <person name="Dimitrov K.M."/>
            <person name="Suarez D.L."/>
            <person name="Swayne D.E."/>
        </authorList>
    </citation>
    <scope>NUCLEOTIDE SEQUENCE [LARGE SCALE GENOMIC DNA]</scope>
    <source>
        <strain evidence="8 9">CGMCC 1.10972</strain>
    </source>
</reference>
<dbReference type="GO" id="GO:0051537">
    <property type="term" value="F:2 iron, 2 sulfur cluster binding"/>
    <property type="evidence" value="ECO:0007669"/>
    <property type="project" value="InterPro"/>
</dbReference>
<evidence type="ECO:0000256" key="4">
    <source>
        <dbReference type="ARBA" id="ARBA00023002"/>
    </source>
</evidence>
<name>A0A1W1Y9I9_9HYPH</name>
<sequence>MTSEARPIRFLLNGSERSVSGVSPTTTVLQYLRESERLTGTKEGCAEGDCGACTVMLAEPDGVGGIERRAVNACIQFLPAMNGRAIETVEGLGTHGGAEGAERLRQEMVERHASQCGFCTPGFVVQLFSGWMTGAMKDRQSVKDLVSGNLCRCTGYGPIIDAGEALAASGAPSGQTGDAALAKTLSDLEGSGVFSYSAPGTAGEMRWFAPTNVDDLADTYAAHPEAVLVAGATDVGLWVTKQHRDLPILIDVSKVRDLTMVEERLGKVYLGAGVTHRKAREALGDIHPDLSEMLRRFAGYQIRNAGTVGGNIANGSPIGDLPPCLIALGARLFLRKGDDVRLIDLENFFIDYGKQDRAKGEFVVAVEVPRLEDDQRFFAHKISKRFDSDISAVMAAFRLTFDGDVVREARLAFGGMAGVPKRSKAAEAALVGRPFDASAVADAQVAMESDFSPLTDMRATSAYRLTSAKNLLKRFQLESSGSVTGRTAGPDAALDLAGAI</sequence>
<keyword evidence="3" id="KW-0274">FAD</keyword>
<keyword evidence="1" id="KW-0285">Flavoprotein</keyword>
<dbReference type="Gene3D" id="1.10.150.120">
    <property type="entry name" value="[2Fe-2S]-binding domain"/>
    <property type="match status" value="1"/>
</dbReference>
<feature type="domain" description="FAD-binding PCMH-type" evidence="7">
    <location>
        <begin position="200"/>
        <end position="373"/>
    </location>
</feature>
<dbReference type="Pfam" id="PF00111">
    <property type="entry name" value="Fer2"/>
    <property type="match status" value="1"/>
</dbReference>
<evidence type="ECO:0000313" key="8">
    <source>
        <dbReference type="EMBL" id="SMC32794.1"/>
    </source>
</evidence>
<evidence type="ECO:0000256" key="3">
    <source>
        <dbReference type="ARBA" id="ARBA00022827"/>
    </source>
</evidence>
<dbReference type="InterPro" id="IPR016208">
    <property type="entry name" value="Ald_Oxase/xanthine_DH-like"/>
</dbReference>
<dbReference type="Gene3D" id="3.30.465.10">
    <property type="match status" value="1"/>
</dbReference>
<dbReference type="PANTHER" id="PTHR45444">
    <property type="entry name" value="XANTHINE DEHYDROGENASE"/>
    <property type="match status" value="1"/>
</dbReference>
<keyword evidence="5" id="KW-0408">Iron</keyword>
<dbReference type="SUPFAM" id="SSF47741">
    <property type="entry name" value="CO dehydrogenase ISP C-domain like"/>
    <property type="match status" value="1"/>
</dbReference>
<dbReference type="InterPro" id="IPR036010">
    <property type="entry name" value="2Fe-2S_ferredoxin-like_sf"/>
</dbReference>
<dbReference type="InterPro" id="IPR002346">
    <property type="entry name" value="Mopterin_DH_FAD-bd"/>
</dbReference>
<accession>A0A1W1Y9I9</accession>
<dbReference type="NCBIfam" id="TIGR02963">
    <property type="entry name" value="xanthine_xdhA"/>
    <property type="match status" value="1"/>
</dbReference>
<dbReference type="InterPro" id="IPR005107">
    <property type="entry name" value="CO_DH_flav_C"/>
</dbReference>
<dbReference type="PROSITE" id="PS00197">
    <property type="entry name" value="2FE2S_FER_1"/>
    <property type="match status" value="1"/>
</dbReference>
<keyword evidence="9" id="KW-1185">Reference proteome</keyword>
<dbReference type="InterPro" id="IPR036884">
    <property type="entry name" value="2Fe-2S-bd_dom_sf"/>
</dbReference>
<dbReference type="SMART" id="SM01092">
    <property type="entry name" value="CO_deh_flav_C"/>
    <property type="match status" value="1"/>
</dbReference>
<dbReference type="InterPro" id="IPR016167">
    <property type="entry name" value="FAD-bd_PCMH_sub1"/>
</dbReference>
<dbReference type="SUPFAM" id="SSF54292">
    <property type="entry name" value="2Fe-2S ferredoxin-like"/>
    <property type="match status" value="1"/>
</dbReference>
<evidence type="ECO:0000256" key="1">
    <source>
        <dbReference type="ARBA" id="ARBA00022630"/>
    </source>
</evidence>
<dbReference type="GO" id="GO:0071949">
    <property type="term" value="F:FAD binding"/>
    <property type="evidence" value="ECO:0007669"/>
    <property type="project" value="InterPro"/>
</dbReference>
<dbReference type="InterPro" id="IPR036318">
    <property type="entry name" value="FAD-bd_PCMH-like_sf"/>
</dbReference>
<dbReference type="STRING" id="937218.SAMN06297251_10185"/>
<dbReference type="Pfam" id="PF03450">
    <property type="entry name" value="CO_deh_flav_C"/>
    <property type="match status" value="1"/>
</dbReference>
<dbReference type="InterPro" id="IPR012675">
    <property type="entry name" value="Beta-grasp_dom_sf"/>
</dbReference>
<dbReference type="InterPro" id="IPR001041">
    <property type="entry name" value="2Fe-2S_ferredoxin-type"/>
</dbReference>
<dbReference type="Pfam" id="PF01799">
    <property type="entry name" value="Fer2_2"/>
    <property type="match status" value="1"/>
</dbReference>
<dbReference type="InterPro" id="IPR012175">
    <property type="entry name" value="Xanth_DH_ssu_bac"/>
</dbReference>
<evidence type="ECO:0000313" key="9">
    <source>
        <dbReference type="Proteomes" id="UP000192656"/>
    </source>
</evidence>
<dbReference type="OrthoDB" id="9792018at2"/>
<feature type="domain" description="2Fe-2S ferredoxin-type" evidence="6">
    <location>
        <begin position="6"/>
        <end position="92"/>
    </location>
</feature>
<dbReference type="PROSITE" id="PS51085">
    <property type="entry name" value="2FE2S_FER_2"/>
    <property type="match status" value="1"/>
</dbReference>
<dbReference type="CDD" id="cd00207">
    <property type="entry name" value="fer2"/>
    <property type="match status" value="1"/>
</dbReference>
<evidence type="ECO:0000256" key="2">
    <source>
        <dbReference type="ARBA" id="ARBA00022723"/>
    </source>
</evidence>
<keyword evidence="2" id="KW-0479">Metal-binding</keyword>
<dbReference type="InterPro" id="IPR006058">
    <property type="entry name" value="2Fe2S_fd_BS"/>
</dbReference>
<dbReference type="SUPFAM" id="SSF55447">
    <property type="entry name" value="CO dehydrogenase flavoprotein C-terminal domain-like"/>
    <property type="match status" value="1"/>
</dbReference>
<dbReference type="EMBL" id="FWXR01000001">
    <property type="protein sequence ID" value="SMC32794.1"/>
    <property type="molecule type" value="Genomic_DNA"/>
</dbReference>
<dbReference type="InterPro" id="IPR036683">
    <property type="entry name" value="CO_DH_flav_C_dom_sf"/>
</dbReference>
<dbReference type="PIRSF" id="PIRSF036557">
    <property type="entry name" value="XdhA_RC"/>
    <property type="match status" value="1"/>
</dbReference>
<dbReference type="InterPro" id="IPR016166">
    <property type="entry name" value="FAD-bd_PCMH"/>
</dbReference>
<dbReference type="SUPFAM" id="SSF56176">
    <property type="entry name" value="FAD-binding/transporter-associated domain-like"/>
    <property type="match status" value="1"/>
</dbReference>
<dbReference type="InterPro" id="IPR002888">
    <property type="entry name" value="2Fe-2S-bd"/>
</dbReference>
<dbReference type="PANTHER" id="PTHR45444:SF3">
    <property type="entry name" value="XANTHINE DEHYDROGENASE"/>
    <property type="match status" value="1"/>
</dbReference>
<protein>
    <submittedName>
        <fullName evidence="8">Xanthine dehydrogenase small subunit</fullName>
    </submittedName>
</protein>
<proteinExistence type="predicted"/>
<dbReference type="InterPro" id="IPR016169">
    <property type="entry name" value="FAD-bd_PCMH_sub2"/>
</dbReference>
<dbReference type="PROSITE" id="PS51387">
    <property type="entry name" value="FAD_PCMH"/>
    <property type="match status" value="1"/>
</dbReference>
<dbReference type="Gene3D" id="3.30.390.50">
    <property type="entry name" value="CO dehydrogenase flavoprotein, C-terminal domain"/>
    <property type="match status" value="1"/>
</dbReference>
<dbReference type="RefSeq" id="WP_084407859.1">
    <property type="nucleotide sequence ID" value="NZ_FWXR01000001.1"/>
</dbReference>
<evidence type="ECO:0000259" key="6">
    <source>
        <dbReference type="PROSITE" id="PS51085"/>
    </source>
</evidence>